<keyword evidence="2 3" id="KW-0040">ANK repeat</keyword>
<evidence type="ECO:0000256" key="3">
    <source>
        <dbReference type="PROSITE-ProRule" id="PRU00023"/>
    </source>
</evidence>
<dbReference type="InterPro" id="IPR036770">
    <property type="entry name" value="Ankyrin_rpt-contain_sf"/>
</dbReference>
<evidence type="ECO:0000256" key="1">
    <source>
        <dbReference type="ARBA" id="ARBA00022737"/>
    </source>
</evidence>
<dbReference type="EMBL" id="CALNXK010000545">
    <property type="protein sequence ID" value="CAH3187475.1"/>
    <property type="molecule type" value="Genomic_DNA"/>
</dbReference>
<dbReference type="InterPro" id="IPR050889">
    <property type="entry name" value="Dendritic_Spine_Reg/Scaffold"/>
</dbReference>
<name>A0ABN8S890_9CNID</name>
<dbReference type="PANTHER" id="PTHR24166">
    <property type="entry name" value="ROLLING PEBBLES, ISOFORM B"/>
    <property type="match status" value="1"/>
</dbReference>
<dbReference type="PANTHER" id="PTHR24166:SF48">
    <property type="entry name" value="PROTEIN VAPYRIN"/>
    <property type="match status" value="1"/>
</dbReference>
<dbReference type="Gene3D" id="1.25.40.20">
    <property type="entry name" value="Ankyrin repeat-containing domain"/>
    <property type="match status" value="1"/>
</dbReference>
<evidence type="ECO:0000313" key="5">
    <source>
        <dbReference type="Proteomes" id="UP001159405"/>
    </source>
</evidence>
<keyword evidence="1" id="KW-0677">Repeat</keyword>
<evidence type="ECO:0000256" key="2">
    <source>
        <dbReference type="ARBA" id="ARBA00023043"/>
    </source>
</evidence>
<comment type="caution">
    <text evidence="4">The sequence shown here is derived from an EMBL/GenBank/DDBJ whole genome shotgun (WGS) entry which is preliminary data.</text>
</comment>
<dbReference type="SMART" id="SM00248">
    <property type="entry name" value="ANK"/>
    <property type="match status" value="2"/>
</dbReference>
<proteinExistence type="predicted"/>
<dbReference type="InterPro" id="IPR002110">
    <property type="entry name" value="Ankyrin_rpt"/>
</dbReference>
<sequence>MAIDKETDQYQNSNLLQKKADLKNFFTTVTTKESPVSLSLSQTCQLHEQIKLFDQFSGIDLGKIDAKERFTLQKSGLNEYFDTVCEKVVKKCPLITSITKALWMGRLFKTYTDAISVAFPSNTPLIIGYDNINIYKGKARFSRLKRKILPVMWNLTVRMARKPNIDGIEHPWEIPDTAACKPQKDILALTVEDIFLDSHKELSTIIEKAKHKWLLRLLHYGLNIGITFDDLKSRDEKSINTLLENFQKPSKLSNNVNVPKQEYDYPQNAGKKAEIMILPLSIDDETTTSGTASILQNYSKEFGLQCERSSNYIPKDHMTGKFNLSAARERFLFYQGLKYHYEEMKVFRKTLEDNDKHITDEQGEDSSDSVHDSDSEVEVTEGNCKQLNFKEFCAKVEQTMKNAMAKLKSCTSGKNLQQSDMILRQRQSEWLLLEDQFKRTCLHLAVEENDLHLAESLLVSGAEINKPEGCGVTPVMIAVIKEQFQMVQLLLKYNAKTHGTFTGLIPPPSDPLNRLITLPLKQQFRNT</sequence>
<gene>
    <name evidence="4" type="ORF">PLOB_00037535</name>
</gene>
<dbReference type="PROSITE" id="PS50297">
    <property type="entry name" value="ANK_REP_REGION"/>
    <property type="match status" value="1"/>
</dbReference>
<organism evidence="4 5">
    <name type="scientific">Porites lobata</name>
    <dbReference type="NCBI Taxonomy" id="104759"/>
    <lineage>
        <taxon>Eukaryota</taxon>
        <taxon>Metazoa</taxon>
        <taxon>Cnidaria</taxon>
        <taxon>Anthozoa</taxon>
        <taxon>Hexacorallia</taxon>
        <taxon>Scleractinia</taxon>
        <taxon>Fungiina</taxon>
        <taxon>Poritidae</taxon>
        <taxon>Porites</taxon>
    </lineage>
</organism>
<dbReference type="Pfam" id="PF13637">
    <property type="entry name" value="Ank_4"/>
    <property type="match status" value="1"/>
</dbReference>
<protein>
    <submittedName>
        <fullName evidence="4">Uncharacterized protein</fullName>
    </submittedName>
</protein>
<feature type="repeat" description="ANK" evidence="3">
    <location>
        <begin position="437"/>
        <end position="469"/>
    </location>
</feature>
<keyword evidence="5" id="KW-1185">Reference proteome</keyword>
<evidence type="ECO:0000313" key="4">
    <source>
        <dbReference type="EMBL" id="CAH3187475.1"/>
    </source>
</evidence>
<dbReference type="SUPFAM" id="SSF48403">
    <property type="entry name" value="Ankyrin repeat"/>
    <property type="match status" value="1"/>
</dbReference>
<dbReference type="Proteomes" id="UP001159405">
    <property type="component" value="Unassembled WGS sequence"/>
</dbReference>
<accession>A0ABN8S890</accession>
<dbReference type="PROSITE" id="PS50088">
    <property type="entry name" value="ANK_REPEAT"/>
    <property type="match status" value="1"/>
</dbReference>
<reference evidence="4 5" key="1">
    <citation type="submission" date="2022-05" db="EMBL/GenBank/DDBJ databases">
        <authorList>
            <consortium name="Genoscope - CEA"/>
            <person name="William W."/>
        </authorList>
    </citation>
    <scope>NUCLEOTIDE SEQUENCE [LARGE SCALE GENOMIC DNA]</scope>
</reference>